<dbReference type="GO" id="GO:0005783">
    <property type="term" value="C:endoplasmic reticulum"/>
    <property type="evidence" value="ECO:0007669"/>
    <property type="project" value="UniProtKB-SubCell"/>
</dbReference>
<dbReference type="InterPro" id="IPR051019">
    <property type="entry name" value="VLCFA-Steroid_DH"/>
</dbReference>
<evidence type="ECO:0000256" key="4">
    <source>
        <dbReference type="RuleBase" id="RU000363"/>
    </source>
</evidence>
<evidence type="ECO:0000256" key="2">
    <source>
        <dbReference type="ARBA" id="ARBA00006484"/>
    </source>
</evidence>
<dbReference type="PANTHER" id="PTHR43899:SF13">
    <property type="entry name" value="RH59310P"/>
    <property type="match status" value="1"/>
</dbReference>
<evidence type="ECO:0000256" key="3">
    <source>
        <dbReference type="ARBA" id="ARBA00023002"/>
    </source>
</evidence>
<evidence type="ECO:0000256" key="1">
    <source>
        <dbReference type="ARBA" id="ARBA00004240"/>
    </source>
</evidence>
<keyword evidence="7" id="KW-1185">Reference proteome</keyword>
<dbReference type="InterPro" id="IPR036291">
    <property type="entry name" value="NAD(P)-bd_dom_sf"/>
</dbReference>
<evidence type="ECO:0000313" key="7">
    <source>
        <dbReference type="Proteomes" id="UP000494206"/>
    </source>
</evidence>
<reference evidence="6 7" key="1">
    <citation type="submission" date="2020-04" db="EMBL/GenBank/DDBJ databases">
        <authorList>
            <person name="Laetsch R D."/>
            <person name="Stevens L."/>
            <person name="Kumar S."/>
            <person name="Blaxter L. M."/>
        </authorList>
    </citation>
    <scope>NUCLEOTIDE SEQUENCE [LARGE SCALE GENOMIC DNA]</scope>
</reference>
<dbReference type="PRINTS" id="PR00081">
    <property type="entry name" value="GDHRDH"/>
</dbReference>
<organism evidence="6 7">
    <name type="scientific">Caenorhabditis bovis</name>
    <dbReference type="NCBI Taxonomy" id="2654633"/>
    <lineage>
        <taxon>Eukaryota</taxon>
        <taxon>Metazoa</taxon>
        <taxon>Ecdysozoa</taxon>
        <taxon>Nematoda</taxon>
        <taxon>Chromadorea</taxon>
        <taxon>Rhabditida</taxon>
        <taxon>Rhabditina</taxon>
        <taxon>Rhabditomorpha</taxon>
        <taxon>Rhabditoidea</taxon>
        <taxon>Rhabditidae</taxon>
        <taxon>Peloderinae</taxon>
        <taxon>Caenorhabditis</taxon>
    </lineage>
</organism>
<dbReference type="InterPro" id="IPR002347">
    <property type="entry name" value="SDR_fam"/>
</dbReference>
<evidence type="ECO:0000313" key="6">
    <source>
        <dbReference type="EMBL" id="CAB3399399.1"/>
    </source>
</evidence>
<gene>
    <name evidence="6" type="ORF">CBOVIS_LOCUS2529</name>
</gene>
<dbReference type="PIRSF" id="PIRSF000126">
    <property type="entry name" value="11-beta-HSD1"/>
    <property type="match status" value="1"/>
</dbReference>
<dbReference type="OrthoDB" id="5545019at2759"/>
<sequence length="321" mass="36386">MFALVLDVFKYCFASYCVVRLLKFLFILAKSIMVYFLTPEYNIDNLKDSWTVITGGTDGIGRAYIEELARTRKISKFYLIGRNQAKLEKTSSELKRDYNAEVKYHIFDFEHDDYSKLPQELENDVDVGILINCAGIAPTQVGNLVELEKGLASKILRVNLMSTVKMIELVLPGMLKRNKGCVVNVSSITGWRPLPYISSYPASKAALSFFSDALSDEFRSSNVRIQCLIPMLVATKVASYETEEANDIFVVTPENFARQAVRIIGTRWEITTGCIQHDIQVAFGTLVSFWVFKVLFVPLVMLGIHKERVAAYQKKNSQKQK</sequence>
<name>A0A8S1EF12_9PELO</name>
<keyword evidence="5" id="KW-0812">Transmembrane</keyword>
<keyword evidence="5" id="KW-1133">Transmembrane helix</keyword>
<dbReference type="AlphaFoldDB" id="A0A8S1EF12"/>
<dbReference type="Proteomes" id="UP000494206">
    <property type="component" value="Unassembled WGS sequence"/>
</dbReference>
<accession>A0A8S1EF12</accession>
<dbReference type="PRINTS" id="PR00080">
    <property type="entry name" value="SDRFAMILY"/>
</dbReference>
<dbReference type="EMBL" id="CADEPM010000002">
    <property type="protein sequence ID" value="CAB3399399.1"/>
    <property type="molecule type" value="Genomic_DNA"/>
</dbReference>
<proteinExistence type="inferred from homology"/>
<protein>
    <submittedName>
        <fullName evidence="6">Uncharacterized protein</fullName>
    </submittedName>
</protein>
<comment type="subcellular location">
    <subcellularLocation>
        <location evidence="1">Endoplasmic reticulum</location>
    </subcellularLocation>
</comment>
<evidence type="ECO:0000256" key="5">
    <source>
        <dbReference type="SAM" id="Phobius"/>
    </source>
</evidence>
<comment type="caution">
    <text evidence="6">The sequence shown here is derived from an EMBL/GenBank/DDBJ whole genome shotgun (WGS) entry which is preliminary data.</text>
</comment>
<comment type="similarity">
    <text evidence="2 4">Belongs to the short-chain dehydrogenases/reductases (SDR) family.</text>
</comment>
<keyword evidence="5" id="KW-0472">Membrane</keyword>
<keyword evidence="3" id="KW-0560">Oxidoreductase</keyword>
<dbReference type="PROSITE" id="PS00061">
    <property type="entry name" value="ADH_SHORT"/>
    <property type="match status" value="1"/>
</dbReference>
<feature type="transmembrane region" description="Helical" evidence="5">
    <location>
        <begin position="281"/>
        <end position="304"/>
    </location>
</feature>
<dbReference type="SUPFAM" id="SSF51735">
    <property type="entry name" value="NAD(P)-binding Rossmann-fold domains"/>
    <property type="match status" value="1"/>
</dbReference>
<dbReference type="GO" id="GO:0016491">
    <property type="term" value="F:oxidoreductase activity"/>
    <property type="evidence" value="ECO:0007669"/>
    <property type="project" value="UniProtKB-KW"/>
</dbReference>
<dbReference type="Gene3D" id="3.40.50.720">
    <property type="entry name" value="NAD(P)-binding Rossmann-like Domain"/>
    <property type="match status" value="1"/>
</dbReference>
<dbReference type="InterPro" id="IPR020904">
    <property type="entry name" value="Sc_DH/Rdtase_CS"/>
</dbReference>
<dbReference type="PANTHER" id="PTHR43899">
    <property type="entry name" value="RH59310P"/>
    <property type="match status" value="1"/>
</dbReference>
<dbReference type="Pfam" id="PF00106">
    <property type="entry name" value="adh_short"/>
    <property type="match status" value="1"/>
</dbReference>
<dbReference type="CDD" id="cd05356">
    <property type="entry name" value="17beta-HSD1_like_SDR_c"/>
    <property type="match status" value="1"/>
</dbReference>